<gene>
    <name evidence="1" type="ORF">Bca52824_026224</name>
</gene>
<sequence>MRSLVFYRYDFDSTKRFLSGEVLRSQSAWTPASSLLCGFAARSVSGLISMVGDFRLSSSLSLTIMLGLFRWSIGYEGWFRVLFGVGEAAFLLLLSQVVSSMLIACPTPLTPELGSHGLVTDLRFSKITLVDSVLWTVINWLCVSLWSLLASQNHLSSLWIGINPIFCRYIDGNGDCLLGLGGVSSVMLCCLQVRLVRGKYLEHSSMVI</sequence>
<reference evidence="1 2" key="1">
    <citation type="submission" date="2020-02" db="EMBL/GenBank/DDBJ databases">
        <authorList>
            <person name="Ma Q."/>
            <person name="Huang Y."/>
            <person name="Song X."/>
            <person name="Pei D."/>
        </authorList>
    </citation>
    <scope>NUCLEOTIDE SEQUENCE [LARGE SCALE GENOMIC DNA]</scope>
    <source>
        <strain evidence="1">Sxm20200214</strain>
        <tissue evidence="1">Leaf</tissue>
    </source>
</reference>
<organism evidence="1 2">
    <name type="scientific">Brassica carinata</name>
    <name type="common">Ethiopian mustard</name>
    <name type="synonym">Abyssinian cabbage</name>
    <dbReference type="NCBI Taxonomy" id="52824"/>
    <lineage>
        <taxon>Eukaryota</taxon>
        <taxon>Viridiplantae</taxon>
        <taxon>Streptophyta</taxon>
        <taxon>Embryophyta</taxon>
        <taxon>Tracheophyta</taxon>
        <taxon>Spermatophyta</taxon>
        <taxon>Magnoliopsida</taxon>
        <taxon>eudicotyledons</taxon>
        <taxon>Gunneridae</taxon>
        <taxon>Pentapetalae</taxon>
        <taxon>rosids</taxon>
        <taxon>malvids</taxon>
        <taxon>Brassicales</taxon>
        <taxon>Brassicaceae</taxon>
        <taxon>Brassiceae</taxon>
        <taxon>Brassica</taxon>
    </lineage>
</organism>
<dbReference type="AlphaFoldDB" id="A0A8X7SHC4"/>
<evidence type="ECO:0000313" key="1">
    <source>
        <dbReference type="EMBL" id="KAG2306476.1"/>
    </source>
</evidence>
<keyword evidence="2" id="KW-1185">Reference proteome</keyword>
<name>A0A8X7SHC4_BRACI</name>
<evidence type="ECO:0000313" key="2">
    <source>
        <dbReference type="Proteomes" id="UP000886595"/>
    </source>
</evidence>
<proteinExistence type="predicted"/>
<accession>A0A8X7SHC4</accession>
<dbReference type="Proteomes" id="UP000886595">
    <property type="component" value="Unassembled WGS sequence"/>
</dbReference>
<protein>
    <submittedName>
        <fullName evidence="1">Uncharacterized protein</fullName>
    </submittedName>
</protein>
<comment type="caution">
    <text evidence="1">The sequence shown here is derived from an EMBL/GenBank/DDBJ whole genome shotgun (WGS) entry which is preliminary data.</text>
</comment>
<dbReference type="EMBL" id="JAAMPC010000006">
    <property type="protein sequence ID" value="KAG2306476.1"/>
    <property type="molecule type" value="Genomic_DNA"/>
</dbReference>